<dbReference type="PANTHER" id="PTHR31126">
    <property type="entry name" value="TYROSINE-PROTEIN PHOSPHATASE"/>
    <property type="match status" value="1"/>
</dbReference>
<reference evidence="2 3" key="1">
    <citation type="submission" date="2020-10" db="EMBL/GenBank/DDBJ databases">
        <title>Bacillus sp. HD4P25, an endophyte from a halophyte.</title>
        <authorList>
            <person name="Sun J.-Q."/>
        </authorList>
    </citation>
    <scope>NUCLEOTIDE SEQUENCE [LARGE SCALE GENOMIC DNA]</scope>
    <source>
        <strain evidence="2 3">YIM 93174</strain>
    </source>
</reference>
<comment type="caution">
    <text evidence="2">The sequence shown here is derived from an EMBL/GenBank/DDBJ whole genome shotgun (WGS) entry which is preliminary data.</text>
</comment>
<dbReference type="Proteomes" id="UP001516662">
    <property type="component" value="Unassembled WGS sequence"/>
</dbReference>
<dbReference type="PROSITE" id="PS00383">
    <property type="entry name" value="TYR_PHOSPHATASE_1"/>
    <property type="match status" value="1"/>
</dbReference>
<dbReference type="PANTHER" id="PTHR31126:SF1">
    <property type="entry name" value="TYROSINE SPECIFIC PROTEIN PHOSPHATASES DOMAIN-CONTAINING PROTEIN"/>
    <property type="match status" value="1"/>
</dbReference>
<gene>
    <name evidence="2" type="ORF">IMZ08_13390</name>
</gene>
<accession>A0ABR9QKN4</accession>
<dbReference type="InterPro" id="IPR016130">
    <property type="entry name" value="Tyr_Pase_AS"/>
</dbReference>
<name>A0ABR9QKN4_9BACI</name>
<evidence type="ECO:0000313" key="3">
    <source>
        <dbReference type="Proteomes" id="UP001516662"/>
    </source>
</evidence>
<comment type="similarity">
    <text evidence="1">Belongs to the protein-tyrosine phosphatase family.</text>
</comment>
<dbReference type="SUPFAM" id="SSF52799">
    <property type="entry name" value="(Phosphotyrosine protein) phosphatases II"/>
    <property type="match status" value="1"/>
</dbReference>
<evidence type="ECO:0000313" key="2">
    <source>
        <dbReference type="EMBL" id="MBE4909057.1"/>
    </source>
</evidence>
<proteinExistence type="inferred from homology"/>
<dbReference type="RefSeq" id="WP_193537251.1">
    <property type="nucleotide sequence ID" value="NZ_JADCLJ010000020.1"/>
</dbReference>
<dbReference type="InterPro" id="IPR026893">
    <property type="entry name" value="Tyr/Ser_Pase_IphP-type"/>
</dbReference>
<keyword evidence="3" id="KW-1185">Reference proteome</keyword>
<dbReference type="Gene3D" id="3.90.190.10">
    <property type="entry name" value="Protein tyrosine phosphatase superfamily"/>
    <property type="match status" value="1"/>
</dbReference>
<sequence length="259" mass="30297">MTTTIKTFDKLYNFRDIGGLKTTDGRYMKSGVLYRSDELSRLTRKDLTTLESHNLKLIIDLRTENERKSKPDRVPLIKNLQQIHIPIYHDSQDFSHKEFFKFLTGNSKDLDFEVLIKDFYQSMATERVAEINQTLTLISQSRNLPALIHCTGGKDRTGLLSALIQLTCGVPFETVMQEYLRSNDLIEPRMKKIERFIRLMSLFQIPRERIKPVLIVKADYLKDTHDYMLKQFGSVEGFLIEGCRIEKRTLQNIRDLMLD</sequence>
<dbReference type="InterPro" id="IPR029021">
    <property type="entry name" value="Prot-tyrosine_phosphatase-like"/>
</dbReference>
<dbReference type="EMBL" id="JADCLJ010000020">
    <property type="protein sequence ID" value="MBE4909057.1"/>
    <property type="molecule type" value="Genomic_DNA"/>
</dbReference>
<organism evidence="2 3">
    <name type="scientific">Litchfieldia luteola</name>
    <dbReference type="NCBI Taxonomy" id="682179"/>
    <lineage>
        <taxon>Bacteria</taxon>
        <taxon>Bacillati</taxon>
        <taxon>Bacillota</taxon>
        <taxon>Bacilli</taxon>
        <taxon>Bacillales</taxon>
        <taxon>Bacillaceae</taxon>
        <taxon>Litchfieldia</taxon>
    </lineage>
</organism>
<protein>
    <submittedName>
        <fullName evidence="2">Tyrosine-protein phosphatase</fullName>
    </submittedName>
</protein>
<evidence type="ECO:0000256" key="1">
    <source>
        <dbReference type="ARBA" id="ARBA00009580"/>
    </source>
</evidence>
<dbReference type="Pfam" id="PF13350">
    <property type="entry name" value="Y_phosphatase3"/>
    <property type="match status" value="1"/>
</dbReference>